<keyword evidence="3" id="KW-1003">Cell membrane</keyword>
<dbReference type="CDD" id="cd16015">
    <property type="entry name" value="LTA_synthase"/>
    <property type="match status" value="1"/>
</dbReference>
<keyword evidence="4" id="KW-0812">Transmembrane</keyword>
<comment type="pathway">
    <text evidence="2">Cell wall biogenesis; lipoteichoic acid biosynthesis.</text>
</comment>
<keyword evidence="6" id="KW-0472">Membrane</keyword>
<evidence type="ECO:0000256" key="3">
    <source>
        <dbReference type="ARBA" id="ARBA00022475"/>
    </source>
</evidence>
<reference evidence="10" key="1">
    <citation type="journal article" date="2019" name="Int. J. Syst. Evol. Microbiol.">
        <title>The Global Catalogue of Microorganisms (GCM) 10K type strain sequencing project: providing services to taxonomists for standard genome sequencing and annotation.</title>
        <authorList>
            <consortium name="The Broad Institute Genomics Platform"/>
            <consortium name="The Broad Institute Genome Sequencing Center for Infectious Disease"/>
            <person name="Wu L."/>
            <person name="Ma J."/>
        </authorList>
    </citation>
    <scope>NUCLEOTIDE SEQUENCE [LARGE SCALE GENOMIC DNA]</scope>
    <source>
        <strain evidence="10">CGMCC 1.18575</strain>
    </source>
</reference>
<dbReference type="InterPro" id="IPR050448">
    <property type="entry name" value="OpgB/LTA_synthase_biosynth"/>
</dbReference>
<evidence type="ECO:0000256" key="7">
    <source>
        <dbReference type="SAM" id="SignalP"/>
    </source>
</evidence>
<keyword evidence="5" id="KW-1133">Transmembrane helix</keyword>
<dbReference type="Pfam" id="PF00884">
    <property type="entry name" value="Sulfatase"/>
    <property type="match status" value="1"/>
</dbReference>
<dbReference type="InterPro" id="IPR000917">
    <property type="entry name" value="Sulfatase_N"/>
</dbReference>
<evidence type="ECO:0000313" key="9">
    <source>
        <dbReference type="EMBL" id="MFC5404499.1"/>
    </source>
</evidence>
<dbReference type="PANTHER" id="PTHR47371">
    <property type="entry name" value="LIPOTEICHOIC ACID SYNTHASE"/>
    <property type="match status" value="1"/>
</dbReference>
<dbReference type="PANTHER" id="PTHR47371:SF3">
    <property type="entry name" value="PHOSPHOGLYCEROL TRANSFERASE I"/>
    <property type="match status" value="1"/>
</dbReference>
<dbReference type="PROSITE" id="PS51257">
    <property type="entry name" value="PROKAR_LIPOPROTEIN"/>
    <property type="match status" value="1"/>
</dbReference>
<sequence length="550" mass="60959">MKARSWLTSVLAFLFILTGCANNDSLTVAATASSSASPKVAPVVTNASKPNLIVIQLEAFQSFLLNRSVGGQEITPVLNELIKQSAYFPRFYLQNGAGNTSDAEFMANTSLHPLDGGHSIAMDAADKAYPSLPRLLKKNGYNTMTLHTNNVMFWNRKELYEAIGFDRFYDKSFFGTDNSIAFGASDDVLYGKSAELLAATNQPFYAQLISMSSHYSYKIPDKYQSIDLPKAYQGNMVGDYIEATHYADEALGRFFADLKKKKLWDNTVIAIYGDHTGMMMSFVKEKEAAALKELLGRVYDQIDALGVPFIVRGPGVKAGQYDTEGGHLDIMPTLSGLLHVQPEGTTFGYDLLKGEKHPVAVRAAFAPAGSFVYGDRYYDSKSKSATDVKTRQPIAADGKMLELAGEVTSRFKQSDSYIRALPAKENTFGTKLTVMENTKVYERMDKSSKEVGKLAAGTSVDFFKNEGNWYQYADEKGNERWINLPQPVIEVYKRVRNPQKTKAYVEPDTSSKALIEVGAQDLYALKEWKGTGWVQVSTWTGKDLWINVNG</sequence>
<accession>A0ABW0HU00</accession>
<comment type="caution">
    <text evidence="9">The sequence shown here is derived from an EMBL/GenBank/DDBJ whole genome shotgun (WGS) entry which is preliminary data.</text>
</comment>
<feature type="signal peptide" evidence="7">
    <location>
        <begin position="1"/>
        <end position="23"/>
    </location>
</feature>
<evidence type="ECO:0000259" key="8">
    <source>
        <dbReference type="Pfam" id="PF00884"/>
    </source>
</evidence>
<dbReference type="EMBL" id="JBHSMI010000028">
    <property type="protein sequence ID" value="MFC5404499.1"/>
    <property type="molecule type" value="Genomic_DNA"/>
</dbReference>
<evidence type="ECO:0000256" key="2">
    <source>
        <dbReference type="ARBA" id="ARBA00004936"/>
    </source>
</evidence>
<feature type="domain" description="Sulfatase N-terminal" evidence="8">
    <location>
        <begin position="50"/>
        <end position="339"/>
    </location>
</feature>
<organism evidence="9 10">
    <name type="scientific">Cohnella soli</name>
    <dbReference type="NCBI Taxonomy" id="425005"/>
    <lineage>
        <taxon>Bacteria</taxon>
        <taxon>Bacillati</taxon>
        <taxon>Bacillota</taxon>
        <taxon>Bacilli</taxon>
        <taxon>Bacillales</taxon>
        <taxon>Paenibacillaceae</taxon>
        <taxon>Cohnella</taxon>
    </lineage>
</organism>
<name>A0ABW0HU00_9BACL</name>
<dbReference type="Proteomes" id="UP001596113">
    <property type="component" value="Unassembled WGS sequence"/>
</dbReference>
<protein>
    <submittedName>
        <fullName evidence="9">Sulfatase-like hydrolase/transferase</fullName>
    </submittedName>
</protein>
<evidence type="ECO:0000256" key="6">
    <source>
        <dbReference type="ARBA" id="ARBA00023136"/>
    </source>
</evidence>
<dbReference type="Gene3D" id="3.30.1120.170">
    <property type="match status" value="1"/>
</dbReference>
<evidence type="ECO:0000256" key="5">
    <source>
        <dbReference type="ARBA" id="ARBA00022989"/>
    </source>
</evidence>
<gene>
    <name evidence="9" type="ORF">ACFPOF_17330</name>
</gene>
<evidence type="ECO:0000256" key="4">
    <source>
        <dbReference type="ARBA" id="ARBA00022692"/>
    </source>
</evidence>
<proteinExistence type="predicted"/>
<keyword evidence="7" id="KW-0732">Signal</keyword>
<dbReference type="RefSeq" id="WP_378134857.1">
    <property type="nucleotide sequence ID" value="NZ_JBHSMI010000028.1"/>
</dbReference>
<keyword evidence="10" id="KW-1185">Reference proteome</keyword>
<dbReference type="Gene3D" id="3.40.720.10">
    <property type="entry name" value="Alkaline Phosphatase, subunit A"/>
    <property type="match status" value="1"/>
</dbReference>
<feature type="chain" id="PRO_5045810289" evidence="7">
    <location>
        <begin position="24"/>
        <end position="550"/>
    </location>
</feature>
<evidence type="ECO:0000313" key="10">
    <source>
        <dbReference type="Proteomes" id="UP001596113"/>
    </source>
</evidence>
<dbReference type="SUPFAM" id="SSF53649">
    <property type="entry name" value="Alkaline phosphatase-like"/>
    <property type="match status" value="1"/>
</dbReference>
<evidence type="ECO:0000256" key="1">
    <source>
        <dbReference type="ARBA" id="ARBA00004651"/>
    </source>
</evidence>
<dbReference type="InterPro" id="IPR017850">
    <property type="entry name" value="Alkaline_phosphatase_core_sf"/>
</dbReference>
<comment type="subcellular location">
    <subcellularLocation>
        <location evidence="1">Cell membrane</location>
        <topology evidence="1">Multi-pass membrane protein</topology>
    </subcellularLocation>
</comment>